<protein>
    <submittedName>
        <fullName evidence="2">Uncharacterized protein</fullName>
    </submittedName>
</protein>
<dbReference type="AlphaFoldDB" id="A0A7S3BYF4"/>
<dbReference type="EMBL" id="HBHY01017184">
    <property type="protein sequence ID" value="CAE0146956.1"/>
    <property type="molecule type" value="Transcribed_RNA"/>
</dbReference>
<name>A0A7S3BYF4_9VIRI</name>
<organism evidence="2">
    <name type="scientific">Prasinoderma singulare</name>
    <dbReference type="NCBI Taxonomy" id="676789"/>
    <lineage>
        <taxon>Eukaryota</taxon>
        <taxon>Viridiplantae</taxon>
        <taxon>Prasinodermophyta</taxon>
        <taxon>Prasinodermophyceae</taxon>
        <taxon>Prasinodermales</taxon>
        <taxon>Prasinodermaceae</taxon>
        <taxon>Prasinoderma</taxon>
    </lineage>
</organism>
<feature type="compositionally biased region" description="Low complexity" evidence="1">
    <location>
        <begin position="92"/>
        <end position="109"/>
    </location>
</feature>
<feature type="region of interest" description="Disordered" evidence="1">
    <location>
        <begin position="1"/>
        <end position="29"/>
    </location>
</feature>
<reference evidence="2" key="1">
    <citation type="submission" date="2021-01" db="EMBL/GenBank/DDBJ databases">
        <authorList>
            <person name="Corre E."/>
            <person name="Pelletier E."/>
            <person name="Niang G."/>
            <person name="Scheremetjew M."/>
            <person name="Finn R."/>
            <person name="Kale V."/>
            <person name="Holt S."/>
            <person name="Cochrane G."/>
            <person name="Meng A."/>
            <person name="Brown T."/>
            <person name="Cohen L."/>
        </authorList>
    </citation>
    <scope>NUCLEOTIDE SEQUENCE</scope>
    <source>
        <strain evidence="2">RCC927</strain>
    </source>
</reference>
<gene>
    <name evidence="2" type="ORF">PSIN1315_LOCUS11107</name>
</gene>
<accession>A0A7S3BYF4</accession>
<proteinExistence type="predicted"/>
<feature type="region of interest" description="Disordered" evidence="1">
    <location>
        <begin position="68"/>
        <end position="144"/>
    </location>
</feature>
<feature type="compositionally biased region" description="Basic residues" evidence="1">
    <location>
        <begin position="135"/>
        <end position="144"/>
    </location>
</feature>
<evidence type="ECO:0000313" key="2">
    <source>
        <dbReference type="EMBL" id="CAE0146956.1"/>
    </source>
</evidence>
<feature type="compositionally biased region" description="Basic and acidic residues" evidence="1">
    <location>
        <begin position="1"/>
        <end position="23"/>
    </location>
</feature>
<evidence type="ECO:0000256" key="1">
    <source>
        <dbReference type="SAM" id="MobiDB-lite"/>
    </source>
</evidence>
<sequence length="144" mass="15714">MIKLFSVKEKQKKEAEAAKEGVKKQTAGELRVQKDMTELNLSSTTSIAFPKGPDHLLDFEVTLMVRERDSGRPGRRGAAWRGAAPGRRRSTCPRALLRACAPRAADAHASPPPSRTRATMRGGSSSSPSQLRQSTHTRHPRSSA</sequence>
<feature type="compositionally biased region" description="Low complexity" evidence="1">
    <location>
        <begin position="121"/>
        <end position="134"/>
    </location>
</feature>
<feature type="compositionally biased region" description="Low complexity" evidence="1">
    <location>
        <begin position="76"/>
        <end position="85"/>
    </location>
</feature>